<dbReference type="Proteomes" id="UP000095743">
    <property type="component" value="Chromosome"/>
</dbReference>
<feature type="transmembrane region" description="Helical" evidence="1">
    <location>
        <begin position="51"/>
        <end position="68"/>
    </location>
</feature>
<dbReference type="InterPro" id="IPR025377">
    <property type="entry name" value="DUF4367"/>
</dbReference>
<keyword evidence="4" id="KW-1185">Reference proteome</keyword>
<evidence type="ECO:0000259" key="2">
    <source>
        <dbReference type="Pfam" id="PF14285"/>
    </source>
</evidence>
<dbReference type="EMBL" id="CP017269">
    <property type="protein sequence ID" value="AOT70312.1"/>
    <property type="molecule type" value="Genomic_DNA"/>
</dbReference>
<organism evidence="3 4">
    <name type="scientific">Geosporobacter ferrireducens</name>
    <dbReference type="NCBI Taxonomy" id="1424294"/>
    <lineage>
        <taxon>Bacteria</taxon>
        <taxon>Bacillati</taxon>
        <taxon>Bacillota</taxon>
        <taxon>Clostridia</taxon>
        <taxon>Peptostreptococcales</taxon>
        <taxon>Thermotaleaceae</taxon>
        <taxon>Geosporobacter</taxon>
    </lineage>
</organism>
<reference evidence="3 4" key="1">
    <citation type="submission" date="2016-09" db="EMBL/GenBank/DDBJ databases">
        <title>Genomic analysis reveals versatility of anaerobic energy metabolism of Geosporobacter ferrireducens IRF9 of phylum Firmicutes.</title>
        <authorList>
            <person name="Kim S.-J."/>
        </authorList>
    </citation>
    <scope>NUCLEOTIDE SEQUENCE [LARGE SCALE GENOMIC DNA]</scope>
    <source>
        <strain evidence="3 4">IRF9</strain>
    </source>
</reference>
<evidence type="ECO:0000313" key="4">
    <source>
        <dbReference type="Proteomes" id="UP000095743"/>
    </source>
</evidence>
<evidence type="ECO:0000256" key="1">
    <source>
        <dbReference type="SAM" id="Phobius"/>
    </source>
</evidence>
<dbReference type="AlphaFoldDB" id="A0A1D8GHD4"/>
<gene>
    <name evidence="3" type="ORF">Gferi_12350</name>
</gene>
<protein>
    <recommendedName>
        <fullName evidence="2">DUF4367 domain-containing protein</fullName>
    </recommendedName>
</protein>
<keyword evidence="1" id="KW-1133">Transmembrane helix</keyword>
<evidence type="ECO:0000313" key="3">
    <source>
        <dbReference type="EMBL" id="AOT70312.1"/>
    </source>
</evidence>
<proteinExistence type="predicted"/>
<feature type="domain" description="DUF4367" evidence="2">
    <location>
        <begin position="138"/>
        <end position="247"/>
    </location>
</feature>
<keyword evidence="1" id="KW-0472">Membrane</keyword>
<dbReference type="KEGG" id="gfe:Gferi_12350"/>
<accession>A0A1D8GHD4</accession>
<dbReference type="RefSeq" id="WP_069976947.1">
    <property type="nucleotide sequence ID" value="NZ_CP017269.1"/>
</dbReference>
<dbReference type="STRING" id="1424294.Gferi_12350"/>
<sequence>MNKEDVMDILIKNALESSMEDISVPPMEDTWKRVEEQIGERKKKPPVHKNTVAAAVLLLIGVAVGSGLNHEGYANYFRTMNIFTSISDQSINVQMHNKTPGEMADKQGAPSVVEEVSLEDMEMGIEDARDVASFQIQEPTYMPEEYPIDKVILTNLGTKTIQVRILYGQEDQGIELLQEPLFGEYAATININPKYGKVLEKRIHGLNYMIFEFVNGEIRIHWDRNGVKFTLNGKLEQEEMLKIASSIR</sequence>
<dbReference type="Pfam" id="PF14285">
    <property type="entry name" value="DUF4367"/>
    <property type="match status" value="1"/>
</dbReference>
<dbReference type="OrthoDB" id="1951928at2"/>
<name>A0A1D8GHD4_9FIRM</name>
<keyword evidence="1" id="KW-0812">Transmembrane</keyword>